<evidence type="ECO:0000256" key="2">
    <source>
        <dbReference type="ARBA" id="ARBA00022723"/>
    </source>
</evidence>
<keyword evidence="2" id="KW-0479">Metal-binding</keyword>
<evidence type="ECO:0000256" key="3">
    <source>
        <dbReference type="ARBA" id="ARBA00022771"/>
    </source>
</evidence>
<reference evidence="8" key="1">
    <citation type="submission" date="2012-09" db="EMBL/GenBank/DDBJ databases">
        <title>Genome sequencing and comparative transcriptomics of race 1 and race 4 of banana pathogen: Fusarium oxysporum f. sp. cubense.</title>
        <authorList>
            <person name="Fang X."/>
            <person name="Huang J."/>
        </authorList>
    </citation>
    <scope>NUCLEOTIDE SEQUENCE [LARGE SCALE GENOMIC DNA]</scope>
    <source>
        <strain evidence="8">race 1</strain>
    </source>
</reference>
<dbReference type="AlphaFoldDB" id="N4U454"/>
<accession>N4U454</accession>
<dbReference type="GO" id="GO:0005634">
    <property type="term" value="C:nucleus"/>
    <property type="evidence" value="ECO:0007669"/>
    <property type="project" value="UniProtKB-SubCell"/>
</dbReference>
<comment type="subcellular location">
    <subcellularLocation>
        <location evidence="1">Nucleus</location>
    </subcellularLocation>
</comment>
<dbReference type="Pfam" id="PF05699">
    <property type="entry name" value="Dimer_Tnp_hAT"/>
    <property type="match status" value="1"/>
</dbReference>
<reference evidence="8" key="2">
    <citation type="journal article" date="2014" name="PLoS ONE">
        <title>Genome and Transcriptome Analysis of the Fungal Pathogen Fusarium oxysporum f. sp. cubense Causing Banana Vascular Wilt Disease.</title>
        <authorList>
            <person name="Guo L."/>
            <person name="Han L."/>
            <person name="Yang L."/>
            <person name="Zeng H."/>
            <person name="Fan D."/>
            <person name="Zhu Y."/>
            <person name="Feng Y."/>
            <person name="Wang G."/>
            <person name="Peng C."/>
            <person name="Jiang X."/>
            <person name="Zhou D."/>
            <person name="Ni P."/>
            <person name="Liang C."/>
            <person name="Liu L."/>
            <person name="Wang J."/>
            <person name="Mao C."/>
            <person name="Fang X."/>
            <person name="Peng M."/>
            <person name="Huang J."/>
        </authorList>
    </citation>
    <scope>NUCLEOTIDE SEQUENCE [LARGE SCALE GENOMIC DNA]</scope>
    <source>
        <strain evidence="8">race 1</strain>
    </source>
</reference>
<dbReference type="SUPFAM" id="SSF53098">
    <property type="entry name" value="Ribonuclease H-like"/>
    <property type="match status" value="1"/>
</dbReference>
<sequence length="143" mass="16419">IGLSDYLDRWYRCNPPLDEQQKMITDTSTSLSVPRKTTEASLFKQWSKRRTAKTTVMGSELERYLGLEPQDTDDLIEWWMAHQGQIPMISPLARDILAIPAMATDFERLFSQAKLTLTTQRLSIATETLDKRQCLKPGSDIVR</sequence>
<dbReference type="Proteomes" id="UP000016928">
    <property type="component" value="Unassembled WGS sequence"/>
</dbReference>
<dbReference type="VEuPathDB" id="FungiDB:FOC1_g10000055"/>
<dbReference type="OrthoDB" id="5055183at2759"/>
<dbReference type="PANTHER" id="PTHR46481:SF10">
    <property type="entry name" value="ZINC FINGER BED DOMAIN-CONTAINING PROTEIN 39"/>
    <property type="match status" value="1"/>
</dbReference>
<gene>
    <name evidence="7" type="ORF">FOC1_g10000055</name>
</gene>
<organism evidence="7 8">
    <name type="scientific">Fusarium oxysporum f. sp. cubense (strain race 1)</name>
    <name type="common">Panama disease fungus</name>
    <dbReference type="NCBI Taxonomy" id="1229664"/>
    <lineage>
        <taxon>Eukaryota</taxon>
        <taxon>Fungi</taxon>
        <taxon>Dikarya</taxon>
        <taxon>Ascomycota</taxon>
        <taxon>Pezizomycotina</taxon>
        <taxon>Sordariomycetes</taxon>
        <taxon>Hypocreomycetidae</taxon>
        <taxon>Hypocreales</taxon>
        <taxon>Nectriaceae</taxon>
        <taxon>Fusarium</taxon>
        <taxon>Fusarium oxysporum species complex</taxon>
    </lineage>
</organism>
<evidence type="ECO:0000256" key="5">
    <source>
        <dbReference type="ARBA" id="ARBA00023242"/>
    </source>
</evidence>
<feature type="domain" description="HAT C-terminal dimerisation" evidence="6">
    <location>
        <begin position="60"/>
        <end position="136"/>
    </location>
</feature>
<feature type="non-terminal residue" evidence="7">
    <location>
        <position position="1"/>
    </location>
</feature>
<dbReference type="STRING" id="1229664.N4U454"/>
<dbReference type="EMBL" id="KB731153">
    <property type="protein sequence ID" value="ENH63556.1"/>
    <property type="molecule type" value="Genomic_DNA"/>
</dbReference>
<dbReference type="GO" id="GO:0046983">
    <property type="term" value="F:protein dimerization activity"/>
    <property type="evidence" value="ECO:0007669"/>
    <property type="project" value="InterPro"/>
</dbReference>
<evidence type="ECO:0000256" key="4">
    <source>
        <dbReference type="ARBA" id="ARBA00022833"/>
    </source>
</evidence>
<evidence type="ECO:0000256" key="1">
    <source>
        <dbReference type="ARBA" id="ARBA00004123"/>
    </source>
</evidence>
<proteinExistence type="predicted"/>
<dbReference type="GO" id="GO:0008270">
    <property type="term" value="F:zinc ion binding"/>
    <property type="evidence" value="ECO:0007669"/>
    <property type="project" value="UniProtKB-KW"/>
</dbReference>
<keyword evidence="4" id="KW-0862">Zinc</keyword>
<evidence type="ECO:0000259" key="6">
    <source>
        <dbReference type="Pfam" id="PF05699"/>
    </source>
</evidence>
<keyword evidence="3" id="KW-0863">Zinc-finger</keyword>
<dbReference type="InterPro" id="IPR052035">
    <property type="entry name" value="ZnF_BED_domain_contain"/>
</dbReference>
<dbReference type="HOGENOM" id="CLU_009123_4_8_1"/>
<keyword evidence="5" id="KW-0539">Nucleus</keyword>
<evidence type="ECO:0000313" key="7">
    <source>
        <dbReference type="EMBL" id="ENH63556.1"/>
    </source>
</evidence>
<dbReference type="InterPro" id="IPR008906">
    <property type="entry name" value="HATC_C_dom"/>
</dbReference>
<dbReference type="PANTHER" id="PTHR46481">
    <property type="entry name" value="ZINC FINGER BED DOMAIN-CONTAINING PROTEIN 4"/>
    <property type="match status" value="1"/>
</dbReference>
<dbReference type="InterPro" id="IPR012337">
    <property type="entry name" value="RNaseH-like_sf"/>
</dbReference>
<protein>
    <recommendedName>
        <fullName evidence="6">HAT C-terminal dimerisation domain-containing protein</fullName>
    </recommendedName>
</protein>
<evidence type="ECO:0000313" key="8">
    <source>
        <dbReference type="Proteomes" id="UP000016928"/>
    </source>
</evidence>
<name>N4U454_FUSC1</name>